<dbReference type="EMBL" id="BPQJ01000001">
    <property type="protein sequence ID" value="GJD59991.1"/>
    <property type="molecule type" value="Genomic_DNA"/>
</dbReference>
<evidence type="ECO:0000313" key="3">
    <source>
        <dbReference type="Proteomes" id="UP001055286"/>
    </source>
</evidence>
<feature type="compositionally biased region" description="Low complexity" evidence="1">
    <location>
        <begin position="418"/>
        <end position="427"/>
    </location>
</feature>
<comment type="caution">
    <text evidence="2">The sequence shown here is derived from an EMBL/GenBank/DDBJ whole genome shotgun (WGS) entry which is preliminary data.</text>
</comment>
<keyword evidence="3" id="KW-1185">Reference proteome</keyword>
<dbReference type="Proteomes" id="UP001055286">
    <property type="component" value="Unassembled WGS sequence"/>
</dbReference>
<sequence length="427" mass="44250">MLLRDHALSAGAKQCGVRLPSRQPPSLMPSLSRIRLALPFAFALAVLGGVPGAGAATPPAQPKEGPGGQAYSAASVVKRVLGRAGAVTLAYYGNGAAPAQGRPVVVMLHAWGAVNPQAYGAWIEHLARSGTLVLFPRFQEVGRTRPVDASGVAATLIKDALAELAGDQEAKPDTSRVALIGHLAGVPLAANLAAHAKETGLPVPRLIFGVMPGGIARDDKARGIALHDLNAIDPATMIVTVIGDRDARAADIAARRVMREASAVPIDHKLMVRALSDDHGFPALSATLASPAGGSPAYDVAQLKLPTPDPKQKPAPFKWSADMTLTGEQTVLVGQINAAGTDSLDYLAFWKTFDMAAAAAFSGQNAASLKSNPRFIDMERWSDGWPVRRLSLETPRPPTPPKPAAAGATPAAPPKPAAKPAAPARGQ</sequence>
<evidence type="ECO:0000313" key="2">
    <source>
        <dbReference type="EMBL" id="GJD59991.1"/>
    </source>
</evidence>
<dbReference type="Gene3D" id="3.40.50.1820">
    <property type="entry name" value="alpha/beta hydrolase"/>
    <property type="match status" value="1"/>
</dbReference>
<name>A0AA37H708_9HYPH</name>
<gene>
    <name evidence="2" type="ORF">MPEAHAMD_0122</name>
</gene>
<evidence type="ECO:0008006" key="4">
    <source>
        <dbReference type="Google" id="ProtNLM"/>
    </source>
</evidence>
<dbReference type="InterPro" id="IPR029058">
    <property type="entry name" value="AB_hydrolase_fold"/>
</dbReference>
<evidence type="ECO:0000256" key="1">
    <source>
        <dbReference type="SAM" id="MobiDB-lite"/>
    </source>
</evidence>
<dbReference type="SUPFAM" id="SSF53474">
    <property type="entry name" value="alpha/beta-Hydrolases"/>
    <property type="match status" value="1"/>
</dbReference>
<dbReference type="AlphaFoldDB" id="A0AA37H708"/>
<organism evidence="2 3">
    <name type="scientific">Methylobacterium frigidaeris</name>
    <dbReference type="NCBI Taxonomy" id="2038277"/>
    <lineage>
        <taxon>Bacteria</taxon>
        <taxon>Pseudomonadati</taxon>
        <taxon>Pseudomonadota</taxon>
        <taxon>Alphaproteobacteria</taxon>
        <taxon>Hyphomicrobiales</taxon>
        <taxon>Methylobacteriaceae</taxon>
        <taxon>Methylobacterium</taxon>
    </lineage>
</organism>
<feature type="region of interest" description="Disordered" evidence="1">
    <location>
        <begin position="387"/>
        <end position="427"/>
    </location>
</feature>
<reference evidence="2" key="1">
    <citation type="journal article" date="2016" name="Front. Microbiol.">
        <title>Genome Sequence of the Piezophilic, Mesophilic Sulfate-Reducing Bacterium Desulfovibrio indicus J2T.</title>
        <authorList>
            <person name="Cao J."/>
            <person name="Maignien L."/>
            <person name="Shao Z."/>
            <person name="Alain K."/>
            <person name="Jebbar M."/>
        </authorList>
    </citation>
    <scope>NUCLEOTIDE SEQUENCE</scope>
    <source>
        <strain evidence="2">JCM 32048</strain>
    </source>
</reference>
<accession>A0AA37H708</accession>
<proteinExistence type="predicted"/>
<protein>
    <recommendedName>
        <fullName evidence="4">Alpha/beta hydrolase</fullName>
    </recommendedName>
</protein>
<reference evidence="2" key="2">
    <citation type="submission" date="2021-08" db="EMBL/GenBank/DDBJ databases">
        <authorList>
            <person name="Tani A."/>
            <person name="Ola A."/>
            <person name="Ogura Y."/>
            <person name="Katsura K."/>
            <person name="Hayashi T."/>
        </authorList>
    </citation>
    <scope>NUCLEOTIDE SEQUENCE</scope>
    <source>
        <strain evidence="2">JCM 32048</strain>
    </source>
</reference>